<evidence type="ECO:0000313" key="5">
    <source>
        <dbReference type="Proteomes" id="UP001235744"/>
    </source>
</evidence>
<dbReference type="InterPro" id="IPR010998">
    <property type="entry name" value="Integrase_recombinase_N"/>
</dbReference>
<evidence type="ECO:0000256" key="1">
    <source>
        <dbReference type="ARBA" id="ARBA00023125"/>
    </source>
</evidence>
<keyword evidence="1" id="KW-0238">DNA-binding</keyword>
<dbReference type="Proteomes" id="UP001235744">
    <property type="component" value="Plasmid unnamed1"/>
</dbReference>
<keyword evidence="5" id="KW-1185">Reference proteome</keyword>
<dbReference type="InterPro" id="IPR013762">
    <property type="entry name" value="Integrase-like_cat_sf"/>
</dbReference>
<gene>
    <name evidence="4" type="ORF">P8A19_41835</name>
</gene>
<evidence type="ECO:0000256" key="3">
    <source>
        <dbReference type="SAM" id="MobiDB-lite"/>
    </source>
</evidence>
<dbReference type="RefSeq" id="WP_306106372.1">
    <property type="nucleotide sequence ID" value="NZ_CP120989.1"/>
</dbReference>
<dbReference type="SUPFAM" id="SSF47823">
    <property type="entry name" value="lambda integrase-like, N-terminal domain"/>
    <property type="match status" value="1"/>
</dbReference>
<dbReference type="Gene3D" id="1.10.443.10">
    <property type="entry name" value="Intergrase catalytic core"/>
    <property type="match status" value="1"/>
</dbReference>
<dbReference type="SUPFAM" id="SSF56349">
    <property type="entry name" value="DNA breaking-rejoining enzymes"/>
    <property type="match status" value="1"/>
</dbReference>
<dbReference type="InterPro" id="IPR011010">
    <property type="entry name" value="DNA_brk_join_enz"/>
</dbReference>
<evidence type="ECO:0000256" key="2">
    <source>
        <dbReference type="ARBA" id="ARBA00023172"/>
    </source>
</evidence>
<sequence length="402" mass="43893">MVLEPPRGAELIAAHEPVGSTRALPDSTAVRHGAGLEPVEVVDAELVDGDAPGAGEVTVHDPVAAVLAALDTEAAEYQYSNRPDKTRAGYARDWELWEEFHKWLAEQTGVRLPLSTITVGTYVAFVRWLDEVKEAAPNSIERRVTGVASEARRYGYDVPKAARAAATQALKPLKLDKDRQKRGRGKAAAITPADLRKMNTAPRERQPQPDARRRQLLVVPDLARLRDRSLHTMRFAVAGRNEEMSELEDTGVVLVAEGLEVHVPSVKGRPARDVVVSYGENADTCAVRCWIAWKEAKLAAGAAPDGPAYLPVDQWGNLGSEKLSPDGCGRALSRSAKYAGMTGRRITGHSGRRGLVTTGRRKGKRTEKLRAQGGWSKNSPVFWEYVDEGEKWEDNATEGIGL</sequence>
<geneLocation type="plasmid" evidence="4 5">
    <name>unnamed1</name>
</geneLocation>
<keyword evidence="4" id="KW-0614">Plasmid</keyword>
<dbReference type="EMBL" id="CP120989">
    <property type="protein sequence ID" value="WLQ62018.1"/>
    <property type="molecule type" value="Genomic_DNA"/>
</dbReference>
<evidence type="ECO:0000313" key="4">
    <source>
        <dbReference type="EMBL" id="WLQ62018.1"/>
    </source>
</evidence>
<keyword evidence="2" id="KW-0233">DNA recombination</keyword>
<name>A0ABY9J2W5_9ACTN</name>
<evidence type="ECO:0008006" key="6">
    <source>
        <dbReference type="Google" id="ProtNLM"/>
    </source>
</evidence>
<reference evidence="4 5" key="1">
    <citation type="submission" date="2023-03" db="EMBL/GenBank/DDBJ databases">
        <title>Isolation and description of six Streptomyces strains from soil environments, able to metabolize different microbial glucans.</title>
        <authorList>
            <person name="Widen T."/>
            <person name="Larsbrink J."/>
        </authorList>
    </citation>
    <scope>NUCLEOTIDE SEQUENCE [LARGE SCALE GENOMIC DNA]</scope>
    <source>
        <strain evidence="4 5">Alt2</strain>
        <plasmid evidence="4 5">unnamed1</plasmid>
    </source>
</reference>
<dbReference type="Gene3D" id="1.10.150.130">
    <property type="match status" value="1"/>
</dbReference>
<feature type="region of interest" description="Disordered" evidence="3">
    <location>
        <begin position="349"/>
        <end position="371"/>
    </location>
</feature>
<organism evidence="4 5">
    <name type="scientific">Streptomyces poriferorum</name>
    <dbReference type="NCBI Taxonomy" id="2798799"/>
    <lineage>
        <taxon>Bacteria</taxon>
        <taxon>Bacillati</taxon>
        <taxon>Actinomycetota</taxon>
        <taxon>Actinomycetes</taxon>
        <taxon>Kitasatosporales</taxon>
        <taxon>Streptomycetaceae</taxon>
        <taxon>Streptomyces</taxon>
    </lineage>
</organism>
<proteinExistence type="predicted"/>
<accession>A0ABY9J2W5</accession>
<protein>
    <recommendedName>
        <fullName evidence="6">Integrase</fullName>
    </recommendedName>
</protein>